<dbReference type="SMART" id="SM01248">
    <property type="entry name" value="KaiB"/>
    <property type="match status" value="1"/>
</dbReference>
<reference evidence="3" key="1">
    <citation type="submission" date="2023-07" db="EMBL/GenBank/DDBJ databases">
        <authorList>
            <person name="Luz R."/>
            <person name="Cordeiro R."/>
            <person name="Fonseca A."/>
            <person name="Goncalves V."/>
        </authorList>
    </citation>
    <scope>NUCLEOTIDE SEQUENCE [LARGE SCALE GENOMIC DNA]</scope>
    <source>
        <strain evidence="3">BACA0444</strain>
    </source>
</reference>
<dbReference type="CDD" id="cd02978">
    <property type="entry name" value="KaiB_like"/>
    <property type="match status" value="1"/>
</dbReference>
<accession>A0AAE4FU05</accession>
<dbReference type="GO" id="GO:0048511">
    <property type="term" value="P:rhythmic process"/>
    <property type="evidence" value="ECO:0007669"/>
    <property type="project" value="InterPro"/>
</dbReference>
<dbReference type="AlphaFoldDB" id="A0AAE4FU05"/>
<sequence>MGGGHQQTQSWLFKGVALFTPAFDLVYGLDVSKQGRWHHHLCSVLQGRLDLPEPPLFLCPAYTATVDFWVDLPTQQLSVVAEAHPLVWSQRFLLDVLFEHPAMIQLPWQQLTSSSLSHDLRSIESYRPRFPQLWQHHNLVHGLESPTPTVSSPPILVENPVSYTLRLYVSGHSLATAQTLKTLHGLLPQCLAAPYTLKIVDVTRQPELAERDQVTATPTLVRVSPPPLRRLVGKLDDLATLQWLLEDPPPLY</sequence>
<dbReference type="RefSeq" id="WP_322879383.1">
    <property type="nucleotide sequence ID" value="NZ_JAVMIP010000023.1"/>
</dbReference>
<dbReference type="InterPro" id="IPR039022">
    <property type="entry name" value="KaiB-like"/>
</dbReference>
<evidence type="ECO:0000259" key="1">
    <source>
        <dbReference type="SMART" id="SM01248"/>
    </source>
</evidence>
<dbReference type="SUPFAM" id="SSF52833">
    <property type="entry name" value="Thioredoxin-like"/>
    <property type="match status" value="1"/>
</dbReference>
<dbReference type="EMBL" id="JAVMIP010000023">
    <property type="protein sequence ID" value="MDS3862171.1"/>
    <property type="molecule type" value="Genomic_DNA"/>
</dbReference>
<dbReference type="PANTHER" id="PTHR41709:SF2">
    <property type="entry name" value="CIRCADIAN CLOCK PROTEIN KAIB2"/>
    <property type="match status" value="1"/>
</dbReference>
<dbReference type="PANTHER" id="PTHR41709">
    <property type="entry name" value="KAIB-LIKE PROTEIN 1"/>
    <property type="match status" value="1"/>
</dbReference>
<gene>
    <name evidence="2" type="ORF">RIF25_15320</name>
</gene>
<feature type="domain" description="KaiB" evidence="1">
    <location>
        <begin position="166"/>
        <end position="247"/>
    </location>
</feature>
<name>A0AAE4FU05_9CYAN</name>
<protein>
    <submittedName>
        <fullName evidence="2">Circadian clock KaiB family protein</fullName>
    </submittedName>
</protein>
<dbReference type="InterPro" id="IPR036249">
    <property type="entry name" value="Thioredoxin-like_sf"/>
</dbReference>
<dbReference type="Pfam" id="PF07689">
    <property type="entry name" value="KaiB"/>
    <property type="match status" value="1"/>
</dbReference>
<organism evidence="2 3">
    <name type="scientific">Pseudocalidococcus azoricus BACA0444</name>
    <dbReference type="NCBI Taxonomy" id="2918990"/>
    <lineage>
        <taxon>Bacteria</taxon>
        <taxon>Bacillati</taxon>
        <taxon>Cyanobacteriota</taxon>
        <taxon>Cyanophyceae</taxon>
        <taxon>Acaryochloridales</taxon>
        <taxon>Thermosynechococcaceae</taxon>
        <taxon>Pseudocalidococcus</taxon>
        <taxon>Pseudocalidococcus azoricus</taxon>
    </lineage>
</organism>
<evidence type="ECO:0000313" key="2">
    <source>
        <dbReference type="EMBL" id="MDS3862171.1"/>
    </source>
</evidence>
<dbReference type="InterPro" id="IPR011649">
    <property type="entry name" value="KaiB_domain"/>
</dbReference>
<dbReference type="Gene3D" id="3.40.30.10">
    <property type="entry name" value="Glutaredoxin"/>
    <property type="match status" value="1"/>
</dbReference>
<dbReference type="Proteomes" id="UP001268256">
    <property type="component" value="Unassembled WGS sequence"/>
</dbReference>
<evidence type="ECO:0000313" key="3">
    <source>
        <dbReference type="Proteomes" id="UP001268256"/>
    </source>
</evidence>
<proteinExistence type="predicted"/>
<keyword evidence="3" id="KW-1185">Reference proteome</keyword>
<comment type="caution">
    <text evidence="2">The sequence shown here is derived from an EMBL/GenBank/DDBJ whole genome shotgun (WGS) entry which is preliminary data.</text>
</comment>